<reference evidence="3 4" key="1">
    <citation type="journal article" date="2021" name="MBio">
        <title>A New Model Trypanosomatid, Novymonas esmeraldas: Genomic Perception of Its 'Candidatus Pandoraea novymonadis' Endosymbiont.</title>
        <authorList>
            <person name="Zakharova A."/>
            <person name="Saura A."/>
            <person name="Butenko A."/>
            <person name="Podesvova L."/>
            <person name="Warmusova S."/>
            <person name="Kostygov A.Y."/>
            <person name="Nenarokova A."/>
            <person name="Lukes J."/>
            <person name="Opperdoes F.R."/>
            <person name="Yurchenko V."/>
        </authorList>
    </citation>
    <scope>NUCLEOTIDE SEQUENCE [LARGE SCALE GENOMIC DNA]</scope>
    <source>
        <strain evidence="3 4">E262AT.01</strain>
    </source>
</reference>
<feature type="signal peptide" evidence="2">
    <location>
        <begin position="1"/>
        <end position="32"/>
    </location>
</feature>
<dbReference type="Proteomes" id="UP001430356">
    <property type="component" value="Unassembled WGS sequence"/>
</dbReference>
<comment type="caution">
    <text evidence="3">The sequence shown here is derived from an EMBL/GenBank/DDBJ whole genome shotgun (WGS) entry which is preliminary data.</text>
</comment>
<proteinExistence type="predicted"/>
<evidence type="ECO:0000313" key="4">
    <source>
        <dbReference type="Proteomes" id="UP001430356"/>
    </source>
</evidence>
<keyword evidence="1" id="KW-0812">Transmembrane</keyword>
<dbReference type="EMBL" id="JAECZO010000002">
    <property type="protein sequence ID" value="KAK7200003.1"/>
    <property type="molecule type" value="Genomic_DNA"/>
</dbReference>
<keyword evidence="1" id="KW-1133">Transmembrane helix</keyword>
<keyword evidence="2" id="KW-0732">Signal</keyword>
<organism evidence="3 4">
    <name type="scientific">Novymonas esmeraldas</name>
    <dbReference type="NCBI Taxonomy" id="1808958"/>
    <lineage>
        <taxon>Eukaryota</taxon>
        <taxon>Discoba</taxon>
        <taxon>Euglenozoa</taxon>
        <taxon>Kinetoplastea</taxon>
        <taxon>Metakinetoplastina</taxon>
        <taxon>Trypanosomatida</taxon>
        <taxon>Trypanosomatidae</taxon>
        <taxon>Novymonas</taxon>
    </lineage>
</organism>
<gene>
    <name evidence="3" type="ORF">NESM_000049600</name>
</gene>
<protein>
    <submittedName>
        <fullName evidence="3">Uncharacterized protein</fullName>
    </submittedName>
</protein>
<evidence type="ECO:0000256" key="2">
    <source>
        <dbReference type="SAM" id="SignalP"/>
    </source>
</evidence>
<accession>A0AAW0F0S5</accession>
<keyword evidence="1" id="KW-0472">Membrane</keyword>
<feature type="chain" id="PRO_5043710021" evidence="2">
    <location>
        <begin position="33"/>
        <end position="190"/>
    </location>
</feature>
<dbReference type="AlphaFoldDB" id="A0AAW0F0S5"/>
<evidence type="ECO:0000313" key="3">
    <source>
        <dbReference type="EMBL" id="KAK7200003.1"/>
    </source>
</evidence>
<evidence type="ECO:0000256" key="1">
    <source>
        <dbReference type="SAM" id="Phobius"/>
    </source>
</evidence>
<name>A0AAW0F0S5_9TRYP</name>
<keyword evidence="4" id="KW-1185">Reference proteome</keyword>
<feature type="transmembrane region" description="Helical" evidence="1">
    <location>
        <begin position="146"/>
        <end position="165"/>
    </location>
</feature>
<sequence length="190" mass="19840">MRVSSYRINVGSTLVLVLWLLSAATVTPSTSASTDPLTIAGRVDVRPEVTPYIVVRVVNDATGVVLRSAPLDATRTFSFANIGVSAVSVEAAVELPDHLYTLDAASSVLKSTVVPSSSTSSVQLTIVALSKTDAVSRVSAAPATTGSSVVSAVLALLTMVAAWYGRHKIVSLLDMPAFKPPKQRKVMVGM</sequence>